<dbReference type="InterPro" id="IPR017451">
    <property type="entry name" value="F-box-assoc_interact_dom"/>
</dbReference>
<evidence type="ECO:0000313" key="3">
    <source>
        <dbReference type="Proteomes" id="UP001279734"/>
    </source>
</evidence>
<reference evidence="2" key="1">
    <citation type="submission" date="2023-05" db="EMBL/GenBank/DDBJ databases">
        <title>Nepenthes gracilis genome sequencing.</title>
        <authorList>
            <person name="Fukushima K."/>
        </authorList>
    </citation>
    <scope>NUCLEOTIDE SEQUENCE</scope>
    <source>
        <strain evidence="2">SING2019-196</strain>
    </source>
</reference>
<feature type="domain" description="F-box associated beta-propeller type 1" evidence="1">
    <location>
        <begin position="7"/>
        <end position="122"/>
    </location>
</feature>
<sequence>MGLRTAIIGFGFDWQKNDFKVLRMTYLQFDGLDKTLPRVEVYSVDGGTWKEVPAGHIKYCILDFFWSQWFLKGDIHWLAYERGKDKDFQHNIPVVFDVSLKKFIKIQLLLELAETNPDKLVVLETRGFLSILHYELGPPDSDTR</sequence>
<protein>
    <recommendedName>
        <fullName evidence="1">F-box associated beta-propeller type 1 domain-containing protein</fullName>
    </recommendedName>
</protein>
<organism evidence="2 3">
    <name type="scientific">Nepenthes gracilis</name>
    <name type="common">Slender pitcher plant</name>
    <dbReference type="NCBI Taxonomy" id="150966"/>
    <lineage>
        <taxon>Eukaryota</taxon>
        <taxon>Viridiplantae</taxon>
        <taxon>Streptophyta</taxon>
        <taxon>Embryophyta</taxon>
        <taxon>Tracheophyta</taxon>
        <taxon>Spermatophyta</taxon>
        <taxon>Magnoliopsida</taxon>
        <taxon>eudicotyledons</taxon>
        <taxon>Gunneridae</taxon>
        <taxon>Pentapetalae</taxon>
        <taxon>Caryophyllales</taxon>
        <taxon>Nepenthaceae</taxon>
        <taxon>Nepenthes</taxon>
    </lineage>
</organism>
<proteinExistence type="predicted"/>
<dbReference type="InterPro" id="IPR006527">
    <property type="entry name" value="F-box-assoc_dom_typ1"/>
</dbReference>
<evidence type="ECO:0000313" key="2">
    <source>
        <dbReference type="EMBL" id="GMH24256.1"/>
    </source>
</evidence>
<evidence type="ECO:0000259" key="1">
    <source>
        <dbReference type="Pfam" id="PF07734"/>
    </source>
</evidence>
<dbReference type="EMBL" id="BSYO01000027">
    <property type="protein sequence ID" value="GMH24256.1"/>
    <property type="molecule type" value="Genomic_DNA"/>
</dbReference>
<name>A0AAD3Y253_NEPGR</name>
<dbReference type="AlphaFoldDB" id="A0AAD3Y253"/>
<accession>A0AAD3Y253</accession>
<dbReference type="Pfam" id="PF07734">
    <property type="entry name" value="FBA_1"/>
    <property type="match status" value="1"/>
</dbReference>
<keyword evidence="3" id="KW-1185">Reference proteome</keyword>
<gene>
    <name evidence="2" type="ORF">Nepgr_026099</name>
</gene>
<dbReference type="NCBIfam" id="TIGR01640">
    <property type="entry name" value="F_box_assoc_1"/>
    <property type="match status" value="1"/>
</dbReference>
<dbReference type="Proteomes" id="UP001279734">
    <property type="component" value="Unassembled WGS sequence"/>
</dbReference>
<comment type="caution">
    <text evidence="2">The sequence shown here is derived from an EMBL/GenBank/DDBJ whole genome shotgun (WGS) entry which is preliminary data.</text>
</comment>